<dbReference type="SUPFAM" id="SSF52172">
    <property type="entry name" value="CheY-like"/>
    <property type="match status" value="1"/>
</dbReference>
<proteinExistence type="predicted"/>
<dbReference type="InterPro" id="IPR016032">
    <property type="entry name" value="Sig_transdc_resp-reg_C-effctor"/>
</dbReference>
<dbReference type="EMBL" id="CACVBR010000029">
    <property type="protein sequence ID" value="CAA7196672.1"/>
    <property type="molecule type" value="Genomic_DNA"/>
</dbReference>
<keyword evidence="6" id="KW-1185">Reference proteome</keyword>
<dbReference type="Pfam" id="PF00072">
    <property type="entry name" value="Response_reg"/>
    <property type="match status" value="1"/>
</dbReference>
<dbReference type="CDD" id="cd06170">
    <property type="entry name" value="LuxR_C_like"/>
    <property type="match status" value="1"/>
</dbReference>
<evidence type="ECO:0000259" key="3">
    <source>
        <dbReference type="PROSITE" id="PS50043"/>
    </source>
</evidence>
<dbReference type="Gene3D" id="1.10.10.10">
    <property type="entry name" value="Winged helix-like DNA-binding domain superfamily/Winged helix DNA-binding domain"/>
    <property type="match status" value="1"/>
</dbReference>
<dbReference type="SUPFAM" id="SSF46894">
    <property type="entry name" value="C-terminal effector domain of the bipartite response regulators"/>
    <property type="match status" value="1"/>
</dbReference>
<dbReference type="PANTHER" id="PTHR45566">
    <property type="entry name" value="HTH-TYPE TRANSCRIPTIONAL REGULATOR YHJB-RELATED"/>
    <property type="match status" value="1"/>
</dbReference>
<dbReference type="InterPro" id="IPR000792">
    <property type="entry name" value="Tscrpt_reg_LuxR_C"/>
</dbReference>
<dbReference type="Gene3D" id="3.40.50.2300">
    <property type="match status" value="1"/>
</dbReference>
<reference evidence="5 6" key="1">
    <citation type="submission" date="2020-01" db="EMBL/GenBank/DDBJ databases">
        <authorList>
            <person name="Rodrigo-Torres L."/>
            <person name="Arahal R. D."/>
            <person name="Lucena T."/>
        </authorList>
    </citation>
    <scope>NUCLEOTIDE SEQUENCE [LARGE SCALE GENOMIC DNA]</scope>
    <source>
        <strain evidence="5 6">CECT 9293</strain>
    </source>
</reference>
<dbReference type="PROSITE" id="PS50043">
    <property type="entry name" value="HTH_LUXR_2"/>
    <property type="match status" value="1"/>
</dbReference>
<evidence type="ECO:0000313" key="6">
    <source>
        <dbReference type="Proteomes" id="UP000445144"/>
    </source>
</evidence>
<sequence>MNTRILIADAQHVSIEGMSFILKTMNQDIVIDRVYNKTQLMEKTMEKKYDFLILDIALLGNVFDSTVKNIKEITPKLKVIIFTAFPKEDILLLYLYQGVQGLVYKSYDESELRTALYSIFKHGYYYPQELLYNFIHTGKIPSYSSRGLDILSDREREVYFYLVKGTGLLEISNALGLHQSTVSIYKKNIFQKLNFNSLVDLINYDKYRENLS</sequence>
<dbReference type="InterPro" id="IPR001789">
    <property type="entry name" value="Sig_transdc_resp-reg_receiver"/>
</dbReference>
<dbReference type="InterPro" id="IPR011006">
    <property type="entry name" value="CheY-like_superfamily"/>
</dbReference>
<dbReference type="PANTHER" id="PTHR45566:SF1">
    <property type="entry name" value="HTH-TYPE TRANSCRIPTIONAL REGULATOR YHJB-RELATED"/>
    <property type="match status" value="1"/>
</dbReference>
<dbReference type="GO" id="GO:0006355">
    <property type="term" value="P:regulation of DNA-templated transcription"/>
    <property type="evidence" value="ECO:0007669"/>
    <property type="project" value="InterPro"/>
</dbReference>
<accession>A0A6N4XCB3</accession>
<name>A0A6N4XCB3_9FLAO</name>
<dbReference type="PROSITE" id="PS50110">
    <property type="entry name" value="RESPONSE_REGULATORY"/>
    <property type="match status" value="1"/>
</dbReference>
<dbReference type="SMART" id="SM00421">
    <property type="entry name" value="HTH_LUXR"/>
    <property type="match status" value="1"/>
</dbReference>
<evidence type="ECO:0000256" key="2">
    <source>
        <dbReference type="PROSITE-ProRule" id="PRU00169"/>
    </source>
</evidence>
<feature type="modified residue" description="4-aspartylphosphate" evidence="2">
    <location>
        <position position="55"/>
    </location>
</feature>
<dbReference type="GO" id="GO:0000160">
    <property type="term" value="P:phosphorelay signal transduction system"/>
    <property type="evidence" value="ECO:0007669"/>
    <property type="project" value="InterPro"/>
</dbReference>
<dbReference type="RefSeq" id="WP_162033453.1">
    <property type="nucleotide sequence ID" value="NZ_CACVBR010000029.1"/>
</dbReference>
<protein>
    <submittedName>
        <fullName evidence="5">Oxygen regulatory protein NreC</fullName>
    </submittedName>
</protein>
<dbReference type="Proteomes" id="UP000445144">
    <property type="component" value="Unassembled WGS sequence"/>
</dbReference>
<gene>
    <name evidence="5" type="primary">nreC_9</name>
    <name evidence="5" type="ORF">CHRY9293_02748</name>
</gene>
<dbReference type="Pfam" id="PF00196">
    <property type="entry name" value="GerE"/>
    <property type="match status" value="1"/>
</dbReference>
<evidence type="ECO:0000259" key="4">
    <source>
        <dbReference type="PROSITE" id="PS50110"/>
    </source>
</evidence>
<dbReference type="GO" id="GO:0003677">
    <property type="term" value="F:DNA binding"/>
    <property type="evidence" value="ECO:0007669"/>
    <property type="project" value="UniProtKB-KW"/>
</dbReference>
<evidence type="ECO:0000313" key="5">
    <source>
        <dbReference type="EMBL" id="CAA7196672.1"/>
    </source>
</evidence>
<dbReference type="InterPro" id="IPR051015">
    <property type="entry name" value="EvgA-like"/>
</dbReference>
<feature type="domain" description="Response regulatory" evidence="4">
    <location>
        <begin position="4"/>
        <end position="120"/>
    </location>
</feature>
<evidence type="ECO:0000256" key="1">
    <source>
        <dbReference type="ARBA" id="ARBA00023125"/>
    </source>
</evidence>
<keyword evidence="2" id="KW-0597">Phosphoprotein</keyword>
<feature type="domain" description="HTH luxR-type" evidence="3">
    <location>
        <begin position="144"/>
        <end position="209"/>
    </location>
</feature>
<dbReference type="PRINTS" id="PR00038">
    <property type="entry name" value="HTHLUXR"/>
</dbReference>
<keyword evidence="1" id="KW-0238">DNA-binding</keyword>
<dbReference type="AlphaFoldDB" id="A0A6N4XCB3"/>
<organism evidence="5 6">
    <name type="scientific">Chryseobacterium potabilaquae</name>
    <dbReference type="NCBI Taxonomy" id="2675057"/>
    <lineage>
        <taxon>Bacteria</taxon>
        <taxon>Pseudomonadati</taxon>
        <taxon>Bacteroidota</taxon>
        <taxon>Flavobacteriia</taxon>
        <taxon>Flavobacteriales</taxon>
        <taxon>Weeksellaceae</taxon>
        <taxon>Chryseobacterium group</taxon>
        <taxon>Chryseobacterium</taxon>
    </lineage>
</organism>
<dbReference type="InterPro" id="IPR036388">
    <property type="entry name" value="WH-like_DNA-bd_sf"/>
</dbReference>